<dbReference type="WBParaSite" id="GPLIN_001053500">
    <property type="protein sequence ID" value="GPLIN_001053500"/>
    <property type="gene ID" value="GPLIN_001053500"/>
</dbReference>
<proteinExistence type="predicted"/>
<feature type="compositionally biased region" description="Low complexity" evidence="1">
    <location>
        <begin position="326"/>
        <end position="374"/>
    </location>
</feature>
<reference evidence="3" key="2">
    <citation type="submission" date="2014-05" db="EMBL/GenBank/DDBJ databases">
        <title>The genome and life-stage specific transcriptomes of Globodera pallida elucidate key aspects of plant parasitism by a cyst nematode.</title>
        <authorList>
            <person name="Cotton J.A."/>
            <person name="Lilley C.J."/>
            <person name="Jones L.M."/>
            <person name="Kikuchi T."/>
            <person name="Reid A.J."/>
            <person name="Thorpe P."/>
            <person name="Tsai I.J."/>
            <person name="Beasley H."/>
            <person name="Blok V."/>
            <person name="Cock P.J.A."/>
            <person name="Van den Akker S.E."/>
            <person name="Holroyd N."/>
            <person name="Hunt M."/>
            <person name="Mantelin S."/>
            <person name="Naghra H."/>
            <person name="Pain A."/>
            <person name="Palomares-Rius J.E."/>
            <person name="Zarowiecki M."/>
            <person name="Berriman M."/>
            <person name="Jones J.T."/>
            <person name="Urwin P.E."/>
        </authorList>
    </citation>
    <scope>NUCLEOTIDE SEQUENCE [LARGE SCALE GENOMIC DNA]</scope>
    <source>
        <strain evidence="3">Lindley</strain>
    </source>
</reference>
<evidence type="ECO:0000313" key="3">
    <source>
        <dbReference type="Proteomes" id="UP000050741"/>
    </source>
</evidence>
<sequence length="394" mass="42749">MIGMPCRPLFLLLFCLTLFFFTVALKAEIGNLELPHAPSLKNLALVIENDDQSSSSAGKVETGTMTDSQSAPESGFGINFPLVTASLFLEYVYPLEKPVNEECGEKVEYECVSCGHASCVFVGHETNNICCDNEYAFQCCANATKEPTSAPFEITEEKYCYDKAKILEICKVCDFYTCTHFTGFHGSACCADHYLFTCCGAEPGGSPMSTTPTITTMAKLTTDTCQNKSIIKAVCTECDSYRCMPNSVGFSDSGCCPEDNEYRCCSMDRLTTSTPICNKAIIKQICKTCDFYRCIPNPGFRGDECCDPGHEFRCCSRDAPPFGAPTTTTTTTTTTTALTTTETTTTTTEMSPTTTTEPKQETPSATTEPSSTAENGAEVETISSTTIFCLGIKL</sequence>
<feature type="region of interest" description="Disordered" evidence="1">
    <location>
        <begin position="325"/>
        <end position="378"/>
    </location>
</feature>
<accession>A0A183CCD4</accession>
<dbReference type="Proteomes" id="UP000050741">
    <property type="component" value="Unassembled WGS sequence"/>
</dbReference>
<evidence type="ECO:0000313" key="4">
    <source>
        <dbReference type="WBParaSite" id="GPLIN_001053500"/>
    </source>
</evidence>
<protein>
    <submittedName>
        <fullName evidence="4">SMB domain-containing protein</fullName>
    </submittedName>
</protein>
<keyword evidence="3" id="KW-1185">Reference proteome</keyword>
<reference evidence="4" key="3">
    <citation type="submission" date="2016-06" db="UniProtKB">
        <authorList>
            <consortium name="WormBaseParasite"/>
        </authorList>
    </citation>
    <scope>IDENTIFICATION</scope>
</reference>
<reference evidence="3" key="1">
    <citation type="submission" date="2013-12" db="EMBL/GenBank/DDBJ databases">
        <authorList>
            <person name="Aslett M."/>
        </authorList>
    </citation>
    <scope>NUCLEOTIDE SEQUENCE [LARGE SCALE GENOMIC DNA]</scope>
    <source>
        <strain evidence="3">Lindley</strain>
    </source>
</reference>
<keyword evidence="2" id="KW-0732">Signal</keyword>
<evidence type="ECO:0000256" key="1">
    <source>
        <dbReference type="SAM" id="MobiDB-lite"/>
    </source>
</evidence>
<organism evidence="3 4">
    <name type="scientific">Globodera pallida</name>
    <name type="common">Potato cyst nematode worm</name>
    <name type="synonym">Heterodera pallida</name>
    <dbReference type="NCBI Taxonomy" id="36090"/>
    <lineage>
        <taxon>Eukaryota</taxon>
        <taxon>Metazoa</taxon>
        <taxon>Ecdysozoa</taxon>
        <taxon>Nematoda</taxon>
        <taxon>Chromadorea</taxon>
        <taxon>Rhabditida</taxon>
        <taxon>Tylenchina</taxon>
        <taxon>Tylenchomorpha</taxon>
        <taxon>Tylenchoidea</taxon>
        <taxon>Heteroderidae</taxon>
        <taxon>Heteroderinae</taxon>
        <taxon>Globodera</taxon>
    </lineage>
</organism>
<feature type="chain" id="PRO_5008147394" evidence="2">
    <location>
        <begin position="27"/>
        <end position="394"/>
    </location>
</feature>
<evidence type="ECO:0000256" key="2">
    <source>
        <dbReference type="SAM" id="SignalP"/>
    </source>
</evidence>
<dbReference type="AlphaFoldDB" id="A0A183CCD4"/>
<name>A0A183CCD4_GLOPA</name>
<feature type="signal peptide" evidence="2">
    <location>
        <begin position="1"/>
        <end position="26"/>
    </location>
</feature>